<protein>
    <recommendedName>
        <fullName evidence="9">Cobalamin biosynthesis protein CobD</fullName>
    </recommendedName>
</protein>
<evidence type="ECO:0000256" key="1">
    <source>
        <dbReference type="ARBA" id="ARBA00004651"/>
    </source>
</evidence>
<keyword evidence="4 9" id="KW-1003">Cell membrane</keyword>
<comment type="pathway">
    <text evidence="2 9">Cofactor biosynthesis; adenosylcobalamin biosynthesis.</text>
</comment>
<dbReference type="Proteomes" id="UP000001405">
    <property type="component" value="Chromosome"/>
</dbReference>
<evidence type="ECO:0000313" key="10">
    <source>
        <dbReference type="EMBL" id="ADB95691.1"/>
    </source>
</evidence>
<keyword evidence="5 9" id="KW-0169">Cobalamin biosynthesis</keyword>
<gene>
    <name evidence="9" type="primary">cobD</name>
    <name evidence="10" type="ordered locus">UCYN_10160</name>
</gene>
<evidence type="ECO:0000256" key="3">
    <source>
        <dbReference type="ARBA" id="ARBA00006263"/>
    </source>
</evidence>
<accession>D3EQE1</accession>
<feature type="transmembrane region" description="Helical" evidence="9">
    <location>
        <begin position="57"/>
        <end position="77"/>
    </location>
</feature>
<proteinExistence type="inferred from homology"/>
<dbReference type="PANTHER" id="PTHR34308">
    <property type="entry name" value="COBALAMIN BIOSYNTHESIS PROTEIN CBIB"/>
    <property type="match status" value="1"/>
</dbReference>
<dbReference type="HAMAP" id="MF_00024">
    <property type="entry name" value="CobD_CbiB"/>
    <property type="match status" value="1"/>
</dbReference>
<keyword evidence="8 9" id="KW-0472">Membrane</keyword>
<dbReference type="PANTHER" id="PTHR34308:SF1">
    <property type="entry name" value="COBALAMIN BIOSYNTHESIS PROTEIN CBIB"/>
    <property type="match status" value="1"/>
</dbReference>
<dbReference type="RefSeq" id="WP_012954378.1">
    <property type="nucleotide sequence ID" value="NC_013771.1"/>
</dbReference>
<dbReference type="OrthoDB" id="9811967at2"/>
<evidence type="ECO:0000313" key="11">
    <source>
        <dbReference type="Proteomes" id="UP000001405"/>
    </source>
</evidence>
<evidence type="ECO:0000256" key="4">
    <source>
        <dbReference type="ARBA" id="ARBA00022475"/>
    </source>
</evidence>
<comment type="subcellular location">
    <subcellularLocation>
        <location evidence="1 9">Cell membrane</location>
        <topology evidence="1 9">Multi-pass membrane protein</topology>
    </subcellularLocation>
</comment>
<dbReference type="NCBIfam" id="TIGR00380">
    <property type="entry name" value="cobal_cbiB"/>
    <property type="match status" value="1"/>
</dbReference>
<dbReference type="PATRIC" id="fig|713887.8.peg.947"/>
<comment type="caution">
    <text evidence="9">Lacks conserved residue(s) required for the propagation of feature annotation.</text>
</comment>
<dbReference type="KEGG" id="cyu:UCYN_10160"/>
<dbReference type="HOGENOM" id="CLU_054212_0_0_3"/>
<evidence type="ECO:0000256" key="6">
    <source>
        <dbReference type="ARBA" id="ARBA00022692"/>
    </source>
</evidence>
<dbReference type="STRING" id="1453429.UCYN_10160"/>
<sequence length="327" mass="36320">MNTDFSIIILIVASLIDYLVSDPSKYLHPVQVMGWLIVKCSNFLLKSFKKRFMRRCTGIVLGLLLVVGSGVFGWMIGLIKYHFSPLIGVVIESIFLASCFAGRSLRLAAYDVFIPLNRKKINLARIKLSQYVGRSTTHLSQKNIWRTVLETISENSIDGVMAPLFYAIIGALLPHTNSLAFALAYKASSTLDSTIGYKKEPFADIGWFSANLEDILTWIPCRLGVLTLAILAGRPYYVFSVCNRDGTKDISPNSGWSESVYAAILKVQLGGKNIYGDVVKDKPLLGEPIESITFNTIEKALTLKRMCSLCWLILGITLIYIKNSIST</sequence>
<dbReference type="InterPro" id="IPR004485">
    <property type="entry name" value="Cobalamin_biosynth_CobD/CbiB"/>
</dbReference>
<keyword evidence="6 9" id="KW-0812">Transmembrane</keyword>
<evidence type="ECO:0000256" key="2">
    <source>
        <dbReference type="ARBA" id="ARBA00004953"/>
    </source>
</evidence>
<keyword evidence="11" id="KW-1185">Reference proteome</keyword>
<comment type="similarity">
    <text evidence="3 9">Belongs to the CobD/CbiB family.</text>
</comment>
<dbReference type="GO" id="GO:0009236">
    <property type="term" value="P:cobalamin biosynthetic process"/>
    <property type="evidence" value="ECO:0007669"/>
    <property type="project" value="UniProtKB-UniRule"/>
</dbReference>
<feature type="transmembrane region" description="Helical" evidence="9">
    <location>
        <begin position="83"/>
        <end position="101"/>
    </location>
</feature>
<dbReference type="GO" id="GO:0048472">
    <property type="term" value="F:threonine-phosphate decarboxylase activity"/>
    <property type="evidence" value="ECO:0007669"/>
    <property type="project" value="InterPro"/>
</dbReference>
<name>D3EQE1_ATETH</name>
<dbReference type="GO" id="GO:0015420">
    <property type="term" value="F:ABC-type vitamin B12 transporter activity"/>
    <property type="evidence" value="ECO:0007669"/>
    <property type="project" value="UniProtKB-UniRule"/>
</dbReference>
<dbReference type="GO" id="GO:0005886">
    <property type="term" value="C:plasma membrane"/>
    <property type="evidence" value="ECO:0007669"/>
    <property type="project" value="UniProtKB-SubCell"/>
</dbReference>
<comment type="function">
    <text evidence="9">Converts cobyric acid to cobinamide by the addition of aminopropanol on the F carboxylic group.</text>
</comment>
<evidence type="ECO:0000256" key="5">
    <source>
        <dbReference type="ARBA" id="ARBA00022573"/>
    </source>
</evidence>
<dbReference type="UniPathway" id="UPA00148"/>
<evidence type="ECO:0000256" key="7">
    <source>
        <dbReference type="ARBA" id="ARBA00022989"/>
    </source>
</evidence>
<dbReference type="AlphaFoldDB" id="D3EQE1"/>
<evidence type="ECO:0000256" key="9">
    <source>
        <dbReference type="HAMAP-Rule" id="MF_00024"/>
    </source>
</evidence>
<dbReference type="EMBL" id="CP001842">
    <property type="protein sequence ID" value="ADB95691.1"/>
    <property type="molecule type" value="Genomic_DNA"/>
</dbReference>
<keyword evidence="7 9" id="KW-1133">Transmembrane helix</keyword>
<reference evidence="10 11" key="1">
    <citation type="journal article" date="2010" name="Nature">
        <title>Metabolic streamlining in an open-ocean nitrogen-fixing cyanobacterium.</title>
        <authorList>
            <person name="Tripp H.J."/>
            <person name="Bench S.R."/>
            <person name="Turk K.A."/>
            <person name="Foster R.A."/>
            <person name="Desany B.A."/>
            <person name="Niazi F."/>
            <person name="Affourtit J.P."/>
            <person name="Zehr J.P."/>
        </authorList>
    </citation>
    <scope>NUCLEOTIDE SEQUENCE [LARGE SCALE GENOMIC DNA]</scope>
    <source>
        <strain evidence="11">ALOHA</strain>
    </source>
</reference>
<evidence type="ECO:0000256" key="8">
    <source>
        <dbReference type="ARBA" id="ARBA00023136"/>
    </source>
</evidence>
<dbReference type="Pfam" id="PF03186">
    <property type="entry name" value="CobD_Cbib"/>
    <property type="match status" value="1"/>
</dbReference>
<organism evidence="11">
    <name type="scientific">Atelocyanobacterium thalassa (isolate ALOHA)</name>
    <dbReference type="NCBI Taxonomy" id="1453429"/>
    <lineage>
        <taxon>Bacteria</taxon>
        <taxon>Bacillati</taxon>
        <taxon>Cyanobacteriota</taxon>
        <taxon>Cyanophyceae</taxon>
        <taxon>Oscillatoriophycideae</taxon>
        <taxon>Chroococcales</taxon>
        <taxon>Aphanothecaceae</taxon>
        <taxon>Candidatus Atelocyanobacterium</taxon>
        <taxon>Candidatus Atelocyanobacterium thalassae</taxon>
    </lineage>
</organism>